<feature type="compositionally biased region" description="Acidic residues" evidence="1">
    <location>
        <begin position="125"/>
        <end position="135"/>
    </location>
</feature>
<name>A0ABV0M2R8_9HYPH</name>
<proteinExistence type="predicted"/>
<comment type="caution">
    <text evidence="2">The sequence shown here is derived from an EMBL/GenBank/DDBJ whole genome shotgun (WGS) entry which is preliminary data.</text>
</comment>
<organism evidence="2 3">
    <name type="scientific">Neorhizobium phenanthreniclasticum</name>
    <dbReference type="NCBI Taxonomy" id="3157917"/>
    <lineage>
        <taxon>Bacteria</taxon>
        <taxon>Pseudomonadati</taxon>
        <taxon>Pseudomonadota</taxon>
        <taxon>Alphaproteobacteria</taxon>
        <taxon>Hyphomicrobiales</taxon>
        <taxon>Rhizobiaceae</taxon>
        <taxon>Rhizobium/Agrobacterium group</taxon>
        <taxon>Neorhizobium</taxon>
    </lineage>
</organism>
<evidence type="ECO:0000256" key="1">
    <source>
        <dbReference type="SAM" id="MobiDB-lite"/>
    </source>
</evidence>
<dbReference type="EMBL" id="JBEAAL010000009">
    <property type="protein sequence ID" value="MEQ1406154.1"/>
    <property type="molecule type" value="Genomic_DNA"/>
</dbReference>
<dbReference type="NCBIfam" id="TIGR01558">
    <property type="entry name" value="sm_term_P27"/>
    <property type="match status" value="1"/>
</dbReference>
<evidence type="ECO:0000313" key="3">
    <source>
        <dbReference type="Proteomes" id="UP001496627"/>
    </source>
</evidence>
<keyword evidence="3" id="KW-1185">Reference proteome</keyword>
<evidence type="ECO:0000313" key="2">
    <source>
        <dbReference type="EMBL" id="MEQ1406154.1"/>
    </source>
</evidence>
<reference evidence="2 3" key="1">
    <citation type="submission" date="2024-05" db="EMBL/GenBank/DDBJ databases">
        <title>Neorhizobium sp. Rsf11, a plant growth promoting and heavy metal resistant PAH-degrader.</title>
        <authorList>
            <person name="Golubev S.N."/>
            <person name="Muratova A.Y."/>
            <person name="Markelova M.I."/>
        </authorList>
    </citation>
    <scope>NUCLEOTIDE SEQUENCE [LARGE SCALE GENOMIC DNA]</scope>
    <source>
        <strain evidence="2 3">Rsf11</strain>
    </source>
</reference>
<sequence length="135" mass="14215">MARGRKAAVTALDGALTVAPNPPAWLPAHAKAEWRRVLPQLVADHKIAAHELGTVEAYCLAVSSMREAQAIVAKDGQTYVSPTGELKRHPATTLVKEAVEASRRLAAELGLTPASRTKNKGGAAIDDDDDALSSI</sequence>
<dbReference type="Proteomes" id="UP001496627">
    <property type="component" value="Unassembled WGS sequence"/>
</dbReference>
<dbReference type="InterPro" id="IPR006448">
    <property type="entry name" value="Phage_term_ssu_P27"/>
</dbReference>
<feature type="region of interest" description="Disordered" evidence="1">
    <location>
        <begin position="110"/>
        <end position="135"/>
    </location>
</feature>
<protein>
    <submittedName>
        <fullName evidence="2">Phage terminase small subunit P27 family</fullName>
    </submittedName>
</protein>
<accession>A0ABV0M2R8</accession>
<dbReference type="Pfam" id="PF05119">
    <property type="entry name" value="Terminase_4"/>
    <property type="match status" value="1"/>
</dbReference>
<gene>
    <name evidence="2" type="ORF">ABK249_14530</name>
</gene>
<dbReference type="RefSeq" id="WP_348863192.1">
    <property type="nucleotide sequence ID" value="NZ_JBEAAL010000009.1"/>
</dbReference>